<dbReference type="EMBL" id="VTZN01000386">
    <property type="protein sequence ID" value="KAA1242940.1"/>
    <property type="molecule type" value="Genomic_DNA"/>
</dbReference>
<reference evidence="2 3" key="1">
    <citation type="submission" date="2019-09" db="EMBL/GenBank/DDBJ databases">
        <title>Report of infection by Mycobacterium simiae a patient suffering from pulmonary tuberculosis.</title>
        <authorList>
            <person name="Mohanty P.S."/>
            <person name="Bansal A.K."/>
            <person name="Singh H."/>
            <person name="Sharma S."/>
            <person name="Patil S.A."/>
            <person name="Upadhaya P."/>
            <person name="Singh P.K."/>
            <person name="Kumar D."/>
            <person name="Kumar S."/>
            <person name="Singh R.K."/>
            <person name="Chaudhary B."/>
        </authorList>
    </citation>
    <scope>NUCLEOTIDE SEQUENCE [LARGE SCALE GENOMIC DNA]</scope>
    <source>
        <strain evidence="2 3">JAL-560-SIM</strain>
    </source>
</reference>
<accession>A0A5B1B5N8</accession>
<organism evidence="2 3">
    <name type="scientific">Mycobacterium simiae</name>
    <name type="common">Mycobacterium habana</name>
    <dbReference type="NCBI Taxonomy" id="1784"/>
    <lineage>
        <taxon>Bacteria</taxon>
        <taxon>Bacillati</taxon>
        <taxon>Actinomycetota</taxon>
        <taxon>Actinomycetes</taxon>
        <taxon>Mycobacteriales</taxon>
        <taxon>Mycobacteriaceae</taxon>
        <taxon>Mycobacterium</taxon>
        <taxon>Mycobacterium simiae complex</taxon>
    </lineage>
</organism>
<dbReference type="InterPro" id="IPR001387">
    <property type="entry name" value="Cro/C1-type_HTH"/>
</dbReference>
<comment type="caution">
    <text evidence="2">The sequence shown here is derived from an EMBL/GenBank/DDBJ whole genome shotgun (WGS) entry which is preliminary data.</text>
</comment>
<dbReference type="PROSITE" id="PS50943">
    <property type="entry name" value="HTH_CROC1"/>
    <property type="match status" value="1"/>
</dbReference>
<evidence type="ECO:0000259" key="1">
    <source>
        <dbReference type="PROSITE" id="PS50943"/>
    </source>
</evidence>
<evidence type="ECO:0000313" key="2">
    <source>
        <dbReference type="EMBL" id="KAA1242940.1"/>
    </source>
</evidence>
<proteinExistence type="predicted"/>
<dbReference type="InterPro" id="IPR010982">
    <property type="entry name" value="Lambda_DNA-bd_dom_sf"/>
</dbReference>
<gene>
    <name evidence="2" type="ORF">F0Q45_25975</name>
</gene>
<dbReference type="Gene3D" id="1.10.260.40">
    <property type="entry name" value="lambda repressor-like DNA-binding domains"/>
    <property type="match status" value="1"/>
</dbReference>
<dbReference type="OrthoDB" id="5738376at2"/>
<dbReference type="SUPFAM" id="SSF47413">
    <property type="entry name" value="lambda repressor-like DNA-binding domains"/>
    <property type="match status" value="1"/>
</dbReference>
<dbReference type="InterPro" id="IPR039554">
    <property type="entry name" value="HigA2-like_HTH"/>
</dbReference>
<name>A0A5B1B5N8_MYCSI</name>
<feature type="domain" description="HTH cro/C1-type" evidence="1">
    <location>
        <begin position="34"/>
        <end position="90"/>
    </location>
</feature>
<dbReference type="SMART" id="SM00530">
    <property type="entry name" value="HTH_XRE"/>
    <property type="match status" value="1"/>
</dbReference>
<dbReference type="GO" id="GO:0003677">
    <property type="term" value="F:DNA binding"/>
    <property type="evidence" value="ECO:0007669"/>
    <property type="project" value="InterPro"/>
</dbReference>
<dbReference type="AlphaFoldDB" id="A0A5B1B5N8"/>
<dbReference type="CDD" id="cd00093">
    <property type="entry name" value="HTH_XRE"/>
    <property type="match status" value="1"/>
</dbReference>
<dbReference type="Proteomes" id="UP000324701">
    <property type="component" value="Unassembled WGS sequence"/>
</dbReference>
<sequence length="100" mass="11573">MTSLNEWLSKRPVDRVAVEERKARMLSDVRAYKLRELREALDLTQVDLACLMHVSQNSISKLERGDIDRTQVDTLRRYIEAIGGSLRIEVEVGDERFQIA</sequence>
<keyword evidence="3" id="KW-1185">Reference proteome</keyword>
<dbReference type="RefSeq" id="WP_149656589.1">
    <property type="nucleotide sequence ID" value="NZ_VTZN01000386.1"/>
</dbReference>
<dbReference type="Pfam" id="PF13744">
    <property type="entry name" value="HTH_37"/>
    <property type="match status" value="1"/>
</dbReference>
<protein>
    <submittedName>
        <fullName evidence="2">Helix-turn-helix domain-containing protein</fullName>
    </submittedName>
</protein>
<evidence type="ECO:0000313" key="3">
    <source>
        <dbReference type="Proteomes" id="UP000324701"/>
    </source>
</evidence>